<dbReference type="InterPro" id="IPR018392">
    <property type="entry name" value="LysM"/>
</dbReference>
<dbReference type="CDD" id="cd14814">
    <property type="entry name" value="Peptidase_M15"/>
    <property type="match status" value="1"/>
</dbReference>
<feature type="compositionally biased region" description="Low complexity" evidence="1">
    <location>
        <begin position="76"/>
        <end position="90"/>
    </location>
</feature>
<dbReference type="InterPro" id="IPR003709">
    <property type="entry name" value="VanY-like_core_dom"/>
</dbReference>
<dbReference type="AlphaFoldDB" id="A0A2W5SN12"/>
<gene>
    <name evidence="3" type="ORF">DI536_34160</name>
</gene>
<evidence type="ECO:0000259" key="2">
    <source>
        <dbReference type="PROSITE" id="PS51782"/>
    </source>
</evidence>
<organism evidence="3 4">
    <name type="scientific">Archangium gephyra</name>
    <dbReference type="NCBI Taxonomy" id="48"/>
    <lineage>
        <taxon>Bacteria</taxon>
        <taxon>Pseudomonadati</taxon>
        <taxon>Myxococcota</taxon>
        <taxon>Myxococcia</taxon>
        <taxon>Myxococcales</taxon>
        <taxon>Cystobacterineae</taxon>
        <taxon>Archangiaceae</taxon>
        <taxon>Archangium</taxon>
    </lineage>
</organism>
<dbReference type="Gene3D" id="3.30.1380.10">
    <property type="match status" value="1"/>
</dbReference>
<dbReference type="CDD" id="cd00118">
    <property type="entry name" value="LysM"/>
    <property type="match status" value="1"/>
</dbReference>
<dbReference type="SUPFAM" id="SSF55166">
    <property type="entry name" value="Hedgehog/DD-peptidase"/>
    <property type="match status" value="1"/>
</dbReference>
<dbReference type="Gene3D" id="3.10.350.10">
    <property type="entry name" value="LysM domain"/>
    <property type="match status" value="1"/>
</dbReference>
<evidence type="ECO:0000256" key="1">
    <source>
        <dbReference type="SAM" id="MobiDB-lite"/>
    </source>
</evidence>
<protein>
    <submittedName>
        <fullName evidence="3">Peptidase M15</fullName>
    </submittedName>
</protein>
<dbReference type="Proteomes" id="UP000249061">
    <property type="component" value="Unassembled WGS sequence"/>
</dbReference>
<dbReference type="GO" id="GO:0006508">
    <property type="term" value="P:proteolysis"/>
    <property type="evidence" value="ECO:0007669"/>
    <property type="project" value="InterPro"/>
</dbReference>
<dbReference type="SUPFAM" id="SSF54106">
    <property type="entry name" value="LysM domain"/>
    <property type="match status" value="1"/>
</dbReference>
<dbReference type="PANTHER" id="PTHR34385">
    <property type="entry name" value="D-ALANYL-D-ALANINE CARBOXYPEPTIDASE"/>
    <property type="match status" value="1"/>
</dbReference>
<dbReference type="InterPro" id="IPR036779">
    <property type="entry name" value="LysM_dom_sf"/>
</dbReference>
<accession>A0A2W5SN12</accession>
<dbReference type="GO" id="GO:0008233">
    <property type="term" value="F:peptidase activity"/>
    <property type="evidence" value="ECO:0007669"/>
    <property type="project" value="InterPro"/>
</dbReference>
<feature type="region of interest" description="Disordered" evidence="1">
    <location>
        <begin position="60"/>
        <end position="130"/>
    </location>
</feature>
<dbReference type="EMBL" id="QFQP01000057">
    <property type="protein sequence ID" value="PZR04529.1"/>
    <property type="molecule type" value="Genomic_DNA"/>
</dbReference>
<dbReference type="InterPro" id="IPR052179">
    <property type="entry name" value="DD-CPase-like"/>
</dbReference>
<feature type="domain" description="LysM" evidence="2">
    <location>
        <begin position="23"/>
        <end position="67"/>
    </location>
</feature>
<feature type="compositionally biased region" description="Polar residues" evidence="1">
    <location>
        <begin position="95"/>
        <end position="112"/>
    </location>
</feature>
<proteinExistence type="predicted"/>
<dbReference type="Pfam" id="PF01476">
    <property type="entry name" value="LysM"/>
    <property type="match status" value="1"/>
</dbReference>
<dbReference type="PANTHER" id="PTHR34385:SF1">
    <property type="entry name" value="PEPTIDOGLYCAN L-ALANYL-D-GLUTAMATE ENDOPEPTIDASE CWLK"/>
    <property type="match status" value="1"/>
</dbReference>
<evidence type="ECO:0000313" key="4">
    <source>
        <dbReference type="Proteomes" id="UP000249061"/>
    </source>
</evidence>
<comment type="caution">
    <text evidence="3">The sequence shown here is derived from an EMBL/GenBank/DDBJ whole genome shotgun (WGS) entry which is preliminary data.</text>
</comment>
<reference evidence="3 4" key="1">
    <citation type="submission" date="2017-08" db="EMBL/GenBank/DDBJ databases">
        <title>Infants hospitalized years apart are colonized by the same room-sourced microbial strains.</title>
        <authorList>
            <person name="Brooks B."/>
            <person name="Olm M.R."/>
            <person name="Firek B.A."/>
            <person name="Baker R."/>
            <person name="Thomas B.C."/>
            <person name="Morowitz M.J."/>
            <person name="Banfield J.F."/>
        </authorList>
    </citation>
    <scope>NUCLEOTIDE SEQUENCE [LARGE SCALE GENOMIC DNA]</scope>
    <source>
        <strain evidence="3">S2_003_000_R2_14</strain>
    </source>
</reference>
<name>A0A2W5SN12_9BACT</name>
<dbReference type="SMART" id="SM00257">
    <property type="entry name" value="LysM"/>
    <property type="match status" value="1"/>
</dbReference>
<evidence type="ECO:0000313" key="3">
    <source>
        <dbReference type="EMBL" id="PZR04529.1"/>
    </source>
</evidence>
<dbReference type="InterPro" id="IPR009045">
    <property type="entry name" value="Zn_M74/Hedgehog-like"/>
</dbReference>
<dbReference type="PROSITE" id="PS51782">
    <property type="entry name" value="LYSM"/>
    <property type="match status" value="1"/>
</dbReference>
<dbReference type="Pfam" id="PF02557">
    <property type="entry name" value="VanY"/>
    <property type="match status" value="1"/>
</dbReference>
<sequence length="241" mass="26121">MGGRERPLAPIPLRDPILGDHMATVSVRRGDTMYGIAKRRGIDLARLRAANPTVNPRALRVGQRLQLPGSRDSFEAAPARRSGARASTAGHTHARNTSRTQPQPAGSRSSQRVPYANGRIPSSALTSVGGGHKMYGEAARAFTQMRDAARRDGVNIKLTDSYRTYAAQVDVARRKGIYGVRQPNGKLGLAARPGTSNHGLGRAVDVNLGASPGASQWLRANAARFGFKTIPREPWHWEFTR</sequence>